<proteinExistence type="predicted"/>
<name>A0A6J4KNM1_9BACT</name>
<evidence type="ECO:0000313" key="2">
    <source>
        <dbReference type="EMBL" id="CAA9310167.1"/>
    </source>
</evidence>
<feature type="compositionally biased region" description="Low complexity" evidence="1">
    <location>
        <begin position="53"/>
        <end position="66"/>
    </location>
</feature>
<feature type="compositionally biased region" description="Basic residues" evidence="1">
    <location>
        <begin position="77"/>
        <end position="101"/>
    </location>
</feature>
<reference evidence="2" key="1">
    <citation type="submission" date="2020-02" db="EMBL/GenBank/DDBJ databases">
        <authorList>
            <person name="Meier V. D."/>
        </authorList>
    </citation>
    <scope>NUCLEOTIDE SEQUENCE</scope>
    <source>
        <strain evidence="2">AVDCRST_MAG11</strain>
    </source>
</reference>
<gene>
    <name evidence="2" type="ORF">AVDCRST_MAG11-1436</name>
</gene>
<feature type="compositionally biased region" description="Basic residues" evidence="1">
    <location>
        <begin position="196"/>
        <end position="207"/>
    </location>
</feature>
<feature type="non-terminal residue" evidence="2">
    <location>
        <position position="1"/>
    </location>
</feature>
<dbReference type="EMBL" id="CADCTU010000327">
    <property type="protein sequence ID" value="CAA9310167.1"/>
    <property type="molecule type" value="Genomic_DNA"/>
</dbReference>
<sequence>GGGDSERGGSGRRALVRGGAGARGPRRPRVHHHPGGRVVLHRGCGAGGGGHGAVAPLAAGARAARVAPRDGDAGARGRGRRAHRRLGGVAPRRRRGRPLRAGRRDRARGVGRGLRAGVHRAPGRRRRAAPLRLARHRRPDRGAGHRLLHAPRPRRRRPARARGPLDLWRLLRGEPRRLRPTHRGARGRPAPGRPASAHRRARARGRRARGERERRVHAVRQRPLLLAPGRRPGPPARGPRRAAL</sequence>
<evidence type="ECO:0000256" key="1">
    <source>
        <dbReference type="SAM" id="MobiDB-lite"/>
    </source>
</evidence>
<protein>
    <submittedName>
        <fullName evidence="2">FIG00003370: Multicopper polyphenol oxidase</fullName>
    </submittedName>
</protein>
<accession>A0A6J4KNM1</accession>
<feature type="non-terminal residue" evidence="2">
    <location>
        <position position="244"/>
    </location>
</feature>
<feature type="region of interest" description="Disordered" evidence="1">
    <location>
        <begin position="176"/>
        <end position="244"/>
    </location>
</feature>
<organism evidence="2">
    <name type="scientific">uncultured Gemmatimonadaceae bacterium</name>
    <dbReference type="NCBI Taxonomy" id="246130"/>
    <lineage>
        <taxon>Bacteria</taxon>
        <taxon>Pseudomonadati</taxon>
        <taxon>Gemmatimonadota</taxon>
        <taxon>Gemmatimonadia</taxon>
        <taxon>Gemmatimonadales</taxon>
        <taxon>Gemmatimonadaceae</taxon>
        <taxon>environmental samples</taxon>
    </lineage>
</organism>
<dbReference type="AlphaFoldDB" id="A0A6J4KNM1"/>
<feature type="compositionally biased region" description="Basic residues" evidence="1">
    <location>
        <begin position="117"/>
        <end position="160"/>
    </location>
</feature>
<feature type="region of interest" description="Disordered" evidence="1">
    <location>
        <begin position="1"/>
        <end position="163"/>
    </location>
</feature>
<feature type="compositionally biased region" description="Basic residues" evidence="1">
    <location>
        <begin position="24"/>
        <end position="35"/>
    </location>
</feature>